<comment type="catalytic activity">
    <reaction evidence="8">
        <text>L-threonyl-[protein] + ATP = O-phospho-L-threonyl-[protein] + ADP + H(+)</text>
        <dbReference type="Rhea" id="RHEA:46608"/>
        <dbReference type="Rhea" id="RHEA-COMP:11060"/>
        <dbReference type="Rhea" id="RHEA-COMP:11605"/>
        <dbReference type="ChEBI" id="CHEBI:15378"/>
        <dbReference type="ChEBI" id="CHEBI:30013"/>
        <dbReference type="ChEBI" id="CHEBI:30616"/>
        <dbReference type="ChEBI" id="CHEBI:61977"/>
        <dbReference type="ChEBI" id="CHEBI:456216"/>
        <dbReference type="EC" id="2.7.12.2"/>
    </reaction>
</comment>
<comment type="catalytic activity">
    <reaction evidence="9">
        <text>L-tyrosyl-[protein] + ATP = O-phospho-L-tyrosyl-[protein] + ADP + H(+)</text>
        <dbReference type="Rhea" id="RHEA:10596"/>
        <dbReference type="Rhea" id="RHEA-COMP:10136"/>
        <dbReference type="Rhea" id="RHEA-COMP:20101"/>
        <dbReference type="ChEBI" id="CHEBI:15378"/>
        <dbReference type="ChEBI" id="CHEBI:30616"/>
        <dbReference type="ChEBI" id="CHEBI:46858"/>
        <dbReference type="ChEBI" id="CHEBI:61978"/>
        <dbReference type="ChEBI" id="CHEBI:456216"/>
        <dbReference type="EC" id="2.7.12.2"/>
    </reaction>
</comment>
<dbReference type="GO" id="GO:0005524">
    <property type="term" value="F:ATP binding"/>
    <property type="evidence" value="ECO:0007669"/>
    <property type="project" value="UniProtKB-KW"/>
</dbReference>
<name>A0A0D3ICR2_EMIH1</name>
<sequence length="379" mass="39887">MSLDPLAQSLPASSRQKGRKKPPGLADIATAALSSPASTFRLSESGTFEKGGFQIKASGISATPARHGDFSSLTLSDLSTLHPLGTGACGTVHLARHRPSGTLLALKAIHIMSTQGERHQMLNELRALSSFDHPCLVPLLDAFYLDGSVYLALGYMDGGSLEELLSRHRPVAEGARLAITGLPEPVVGHAVLQTLSALAYLHGRGVVHRDVKPANILLDSQGNVRLADFGISKQLEATFGVARSFCGTAVYMAPERISGADYTQSSDVWSLGMVVVECAVGLHPFAAAQSYYDLVVGLSSGADPPSLPEGLFSAEARDFVAACLRVDPEKRATAEGLQRHPFACAVSGDGTARTPDQLVAGAAFRLRQWLSQTFGGGDG</sequence>
<evidence type="ECO:0000313" key="13">
    <source>
        <dbReference type="Proteomes" id="UP000013827"/>
    </source>
</evidence>
<evidence type="ECO:0000256" key="4">
    <source>
        <dbReference type="ARBA" id="ARBA00022840"/>
    </source>
</evidence>
<keyword evidence="13" id="KW-1185">Reference proteome</keyword>
<dbReference type="HOGENOM" id="CLU_000288_63_23_1"/>
<dbReference type="EnsemblProtists" id="EOD09047">
    <property type="protein sequence ID" value="EOD09047"/>
    <property type="gene ID" value="EMIHUDRAFT_67969"/>
</dbReference>
<keyword evidence="1" id="KW-0808">Transferase</keyword>
<feature type="domain" description="Protein kinase" evidence="11">
    <location>
        <begin position="78"/>
        <end position="343"/>
    </location>
</feature>
<proteinExistence type="inferred from homology"/>
<keyword evidence="3" id="KW-0418">Kinase</keyword>
<comment type="similarity">
    <text evidence="5">Belongs to the protein kinase superfamily. STE Ser/Thr protein kinase family. MAP kinase kinase subfamily.</text>
</comment>
<reference evidence="12" key="2">
    <citation type="submission" date="2024-10" db="UniProtKB">
        <authorList>
            <consortium name="EnsemblProtists"/>
        </authorList>
    </citation>
    <scope>IDENTIFICATION</scope>
</reference>
<dbReference type="PANTHER" id="PTHR48013">
    <property type="entry name" value="DUAL SPECIFICITY MITOGEN-ACTIVATED PROTEIN KINASE KINASE 5-RELATED"/>
    <property type="match status" value="1"/>
</dbReference>
<dbReference type="GeneID" id="17255190"/>
<dbReference type="Gene3D" id="1.10.510.10">
    <property type="entry name" value="Transferase(Phosphotransferase) domain 1"/>
    <property type="match status" value="1"/>
</dbReference>
<dbReference type="eggNOG" id="KOG0581">
    <property type="taxonomic scope" value="Eukaryota"/>
</dbReference>
<dbReference type="SUPFAM" id="SSF56112">
    <property type="entry name" value="Protein kinase-like (PK-like)"/>
    <property type="match status" value="1"/>
</dbReference>
<dbReference type="STRING" id="2903.R1BI35"/>
<keyword evidence="2" id="KW-0547">Nucleotide-binding</keyword>
<evidence type="ECO:0000256" key="1">
    <source>
        <dbReference type="ARBA" id="ARBA00022679"/>
    </source>
</evidence>
<evidence type="ECO:0000259" key="11">
    <source>
        <dbReference type="PROSITE" id="PS50011"/>
    </source>
</evidence>
<dbReference type="PROSITE" id="PS50011">
    <property type="entry name" value="PROTEIN_KINASE_DOM"/>
    <property type="match status" value="1"/>
</dbReference>
<dbReference type="KEGG" id="ehx:EMIHUDRAFT_67969"/>
<dbReference type="OMA" id="HILLEFC"/>
<dbReference type="Gene3D" id="3.30.200.20">
    <property type="entry name" value="Phosphorylase Kinase, domain 1"/>
    <property type="match status" value="1"/>
</dbReference>
<evidence type="ECO:0000256" key="2">
    <source>
        <dbReference type="ARBA" id="ARBA00022741"/>
    </source>
</evidence>
<dbReference type="RefSeq" id="XP_005761476.1">
    <property type="nucleotide sequence ID" value="XM_005761419.1"/>
</dbReference>
<dbReference type="InterPro" id="IPR008271">
    <property type="entry name" value="Ser/Thr_kinase_AS"/>
</dbReference>
<dbReference type="SMART" id="SM00220">
    <property type="entry name" value="S_TKc"/>
    <property type="match status" value="1"/>
</dbReference>
<dbReference type="InterPro" id="IPR011009">
    <property type="entry name" value="Kinase-like_dom_sf"/>
</dbReference>
<protein>
    <recommendedName>
        <fullName evidence="6">mitogen-activated protein kinase kinase</fullName>
        <ecNumber evidence="6">2.7.12.2</ecNumber>
    </recommendedName>
</protein>
<dbReference type="PaxDb" id="2903-EOD09047"/>
<dbReference type="PROSITE" id="PS00108">
    <property type="entry name" value="PROTEIN_KINASE_ST"/>
    <property type="match status" value="1"/>
</dbReference>
<evidence type="ECO:0000256" key="8">
    <source>
        <dbReference type="ARBA" id="ARBA00049299"/>
    </source>
</evidence>
<dbReference type="AlphaFoldDB" id="A0A0D3ICR2"/>
<dbReference type="InterPro" id="IPR000719">
    <property type="entry name" value="Prot_kinase_dom"/>
</dbReference>
<comment type="catalytic activity">
    <reaction evidence="7">
        <text>L-seryl-[protein] + ATP = O-phospho-L-seryl-[protein] + ADP + H(+)</text>
        <dbReference type="Rhea" id="RHEA:17989"/>
        <dbReference type="Rhea" id="RHEA-COMP:9863"/>
        <dbReference type="Rhea" id="RHEA-COMP:11604"/>
        <dbReference type="ChEBI" id="CHEBI:15378"/>
        <dbReference type="ChEBI" id="CHEBI:29999"/>
        <dbReference type="ChEBI" id="CHEBI:30616"/>
        <dbReference type="ChEBI" id="CHEBI:83421"/>
        <dbReference type="ChEBI" id="CHEBI:456216"/>
        <dbReference type="EC" id="2.7.12.2"/>
    </reaction>
</comment>
<organism evidence="12 13">
    <name type="scientific">Emiliania huxleyi (strain CCMP1516)</name>
    <dbReference type="NCBI Taxonomy" id="280463"/>
    <lineage>
        <taxon>Eukaryota</taxon>
        <taxon>Haptista</taxon>
        <taxon>Haptophyta</taxon>
        <taxon>Prymnesiophyceae</taxon>
        <taxon>Isochrysidales</taxon>
        <taxon>Noelaerhabdaceae</taxon>
        <taxon>Emiliania</taxon>
    </lineage>
</organism>
<evidence type="ECO:0000256" key="10">
    <source>
        <dbReference type="SAM" id="MobiDB-lite"/>
    </source>
</evidence>
<evidence type="ECO:0000313" key="12">
    <source>
        <dbReference type="EnsemblProtists" id="EOD09047"/>
    </source>
</evidence>
<dbReference type="GO" id="GO:0004708">
    <property type="term" value="F:MAP kinase kinase activity"/>
    <property type="evidence" value="ECO:0007669"/>
    <property type="project" value="UniProtKB-EC"/>
</dbReference>
<dbReference type="Proteomes" id="UP000013827">
    <property type="component" value="Unassembled WGS sequence"/>
</dbReference>
<evidence type="ECO:0000256" key="9">
    <source>
        <dbReference type="ARBA" id="ARBA00051693"/>
    </source>
</evidence>
<dbReference type="EC" id="2.7.12.2" evidence="6"/>
<keyword evidence="4" id="KW-0067">ATP-binding</keyword>
<evidence type="ECO:0000256" key="7">
    <source>
        <dbReference type="ARBA" id="ARBA00049014"/>
    </source>
</evidence>
<evidence type="ECO:0000256" key="6">
    <source>
        <dbReference type="ARBA" id="ARBA00038999"/>
    </source>
</evidence>
<evidence type="ECO:0000256" key="5">
    <source>
        <dbReference type="ARBA" id="ARBA00038035"/>
    </source>
</evidence>
<dbReference type="Pfam" id="PF00069">
    <property type="entry name" value="Pkinase"/>
    <property type="match status" value="1"/>
</dbReference>
<accession>A0A0D3ICR2</accession>
<feature type="region of interest" description="Disordered" evidence="10">
    <location>
        <begin position="1"/>
        <end position="25"/>
    </location>
</feature>
<evidence type="ECO:0000256" key="3">
    <source>
        <dbReference type="ARBA" id="ARBA00022777"/>
    </source>
</evidence>
<reference evidence="13" key="1">
    <citation type="journal article" date="2013" name="Nature">
        <title>Pan genome of the phytoplankton Emiliania underpins its global distribution.</title>
        <authorList>
            <person name="Read B.A."/>
            <person name="Kegel J."/>
            <person name="Klute M.J."/>
            <person name="Kuo A."/>
            <person name="Lefebvre S.C."/>
            <person name="Maumus F."/>
            <person name="Mayer C."/>
            <person name="Miller J."/>
            <person name="Monier A."/>
            <person name="Salamov A."/>
            <person name="Young J."/>
            <person name="Aguilar M."/>
            <person name="Claverie J.M."/>
            <person name="Frickenhaus S."/>
            <person name="Gonzalez K."/>
            <person name="Herman E.K."/>
            <person name="Lin Y.C."/>
            <person name="Napier J."/>
            <person name="Ogata H."/>
            <person name="Sarno A.F."/>
            <person name="Shmutz J."/>
            <person name="Schroeder D."/>
            <person name="de Vargas C."/>
            <person name="Verret F."/>
            <person name="von Dassow P."/>
            <person name="Valentin K."/>
            <person name="Van de Peer Y."/>
            <person name="Wheeler G."/>
            <person name="Dacks J.B."/>
            <person name="Delwiche C.F."/>
            <person name="Dyhrman S.T."/>
            <person name="Glockner G."/>
            <person name="John U."/>
            <person name="Richards T."/>
            <person name="Worden A.Z."/>
            <person name="Zhang X."/>
            <person name="Grigoriev I.V."/>
            <person name="Allen A.E."/>
            <person name="Bidle K."/>
            <person name="Borodovsky M."/>
            <person name="Bowler C."/>
            <person name="Brownlee C."/>
            <person name="Cock J.M."/>
            <person name="Elias M."/>
            <person name="Gladyshev V.N."/>
            <person name="Groth M."/>
            <person name="Guda C."/>
            <person name="Hadaegh A."/>
            <person name="Iglesias-Rodriguez M.D."/>
            <person name="Jenkins J."/>
            <person name="Jones B.M."/>
            <person name="Lawson T."/>
            <person name="Leese F."/>
            <person name="Lindquist E."/>
            <person name="Lobanov A."/>
            <person name="Lomsadze A."/>
            <person name="Malik S.B."/>
            <person name="Marsh M.E."/>
            <person name="Mackinder L."/>
            <person name="Mock T."/>
            <person name="Mueller-Roeber B."/>
            <person name="Pagarete A."/>
            <person name="Parker M."/>
            <person name="Probert I."/>
            <person name="Quesneville H."/>
            <person name="Raines C."/>
            <person name="Rensing S.A."/>
            <person name="Riano-Pachon D.M."/>
            <person name="Richier S."/>
            <person name="Rokitta S."/>
            <person name="Shiraiwa Y."/>
            <person name="Soanes D.M."/>
            <person name="van der Giezen M."/>
            <person name="Wahlund T.M."/>
            <person name="Williams B."/>
            <person name="Wilson W."/>
            <person name="Wolfe G."/>
            <person name="Wurch L.L."/>
        </authorList>
    </citation>
    <scope>NUCLEOTIDE SEQUENCE</scope>
</reference>
<dbReference type="PANTHER" id="PTHR48013:SF9">
    <property type="entry name" value="DUAL SPECIFICITY MITOGEN-ACTIVATED PROTEIN KINASE KINASE 5"/>
    <property type="match status" value="1"/>
</dbReference>